<feature type="compositionally biased region" description="Basic and acidic residues" evidence="1">
    <location>
        <begin position="990"/>
        <end position="1002"/>
    </location>
</feature>
<accession>A0AAI9VB01</accession>
<feature type="compositionally biased region" description="Polar residues" evidence="1">
    <location>
        <begin position="1083"/>
        <end position="1097"/>
    </location>
</feature>
<evidence type="ECO:0000313" key="3">
    <source>
        <dbReference type="Proteomes" id="UP001239213"/>
    </source>
</evidence>
<gene>
    <name evidence="2" type="ORF">CCUS01_16219</name>
</gene>
<keyword evidence="3" id="KW-1185">Reference proteome</keyword>
<organism evidence="2 3">
    <name type="scientific">Colletotrichum cuscutae</name>
    <dbReference type="NCBI Taxonomy" id="1209917"/>
    <lineage>
        <taxon>Eukaryota</taxon>
        <taxon>Fungi</taxon>
        <taxon>Dikarya</taxon>
        <taxon>Ascomycota</taxon>
        <taxon>Pezizomycotina</taxon>
        <taxon>Sordariomycetes</taxon>
        <taxon>Hypocreomycetidae</taxon>
        <taxon>Glomerellales</taxon>
        <taxon>Glomerellaceae</taxon>
        <taxon>Colletotrichum</taxon>
        <taxon>Colletotrichum acutatum species complex</taxon>
    </lineage>
</organism>
<evidence type="ECO:0000313" key="2">
    <source>
        <dbReference type="EMBL" id="KAK1480470.1"/>
    </source>
</evidence>
<feature type="region of interest" description="Disordered" evidence="1">
    <location>
        <begin position="979"/>
        <end position="1002"/>
    </location>
</feature>
<name>A0AAI9VB01_9PEZI</name>
<dbReference type="EMBL" id="MPDP01000109">
    <property type="protein sequence ID" value="KAK1480470.1"/>
    <property type="molecule type" value="Genomic_DNA"/>
</dbReference>
<dbReference type="Proteomes" id="UP001239213">
    <property type="component" value="Unassembled WGS sequence"/>
</dbReference>
<protein>
    <submittedName>
        <fullName evidence="2">Uncharacterized protein</fullName>
    </submittedName>
</protein>
<proteinExistence type="predicted"/>
<dbReference type="AlphaFoldDB" id="A0AAI9VB01"/>
<reference evidence="2" key="1">
    <citation type="submission" date="2016-11" db="EMBL/GenBank/DDBJ databases">
        <title>The genome sequence of Colletotrichum cuscutae.</title>
        <authorList>
            <person name="Baroncelli R."/>
        </authorList>
    </citation>
    <scope>NUCLEOTIDE SEQUENCE</scope>
    <source>
        <strain evidence="2">IMI 304802</strain>
    </source>
</reference>
<feature type="compositionally biased region" description="Basic and acidic residues" evidence="1">
    <location>
        <begin position="1098"/>
        <end position="1107"/>
    </location>
</feature>
<sequence length="1226" mass="137162">MKLWYVSNLTQVSNGVFETPGRHITRSMTNSRDRNVSLLIRLNEVDSTSDALSLGTRRLLELTGRLMWLGEASKAASGSHVLCRQAISNMYPYGVCADAFMAPHCKKARLVCDKYAWIFDVARIRSSLSFVTERGVGRGPVFRREWSRNPTSQAGGDYLPFLAREELSSLGALISWKDILHTGRLLMYGVSRALKRTPPSSTLDKHPPCSWHHTLIPNFKMSAGCVADCYHKVSVIHTEYMKKLYTVVRGKDDKSASQDETCVREQSINLIWCKSRIQVRRKCIDVVEPPFGTPLVFPLITPGRIGTPQLLARTGATTSSFRRADFVAIHMKQRGKALLLVFRAISSNQRPLKSSASAMSMDLPLPWLEYCLTPPIRSCRKLSPIVNMTEDSGTRSSCSERELVALLLRACTLLWKSQRDEPATLASPRSRLITDSDDGFRTHGLRFHRYPHWLSCYPYIGKNVTGLNGSRNETKQGLAACLLATNRSPFSVLVGPETRSSTRDWVCEPKITATCRTASNPYRYAFGYKQENHGAAGEGDLVPHVRAAALLHHTGLEATPEHTSTVPPNATSPAPACPLVDSHCVSFEKDGRLSCSVTHISLEPVSVLSSHLKRYIVSEVSILPSSLKSADHLAYHLPTRMNDLHLVAQTRTSIALIWSSATFWVESSRDTLPFNCIPRVLVLLPPQEAGQELCTPEQTEHVVKAVMYHKPRRRCVERTAIDAGQVQKWPIGTFSPWQEEQELTEGQLASIMRVMRLGTTVNLTPLNHFAIHITLEFGIVARNDSSQYGTRQWRHKPPCMPGYKPCNAAIPKRRRAFGVFAHLNICFGWQLRHALRQAQNSLWALLTPPKSAIPISDGANEVIKQTQRQLRKAYEVMNHLPRLPKGLDLQTLRGLDGVSFSSLGSRWLLSAAAVRKSTSGALRRHLRPACRSYYLGTLGRNGDPVELPALGRMSKVAGIRMYKVDDRCGPDPAPELWREQGSPLAWGPDAPEKKDKPAHAGKSRRFEVDAVEGYSIIPSYLPTFSSLFAFPGKLGKTLNEARQLEPWNACLPCCVAANFRVERLGSMRTEFLAANWRRESPATLSTAQEAETVTPRQSAEERVEKRNVVGSPLSDQEAAGRPRDVNVFTDRHRSSQSVLRQDLIWGRWRQHQCTKDILETYILWYYVGGTWIVDHATNGNLSEIVGKTGHKEDFRKSIMEHEDAVLNSIPVPYLFPTYILPDACTP</sequence>
<feature type="region of interest" description="Disordered" evidence="1">
    <location>
        <begin position="1083"/>
        <end position="1121"/>
    </location>
</feature>
<comment type="caution">
    <text evidence="2">The sequence shown here is derived from an EMBL/GenBank/DDBJ whole genome shotgun (WGS) entry which is preliminary data.</text>
</comment>
<evidence type="ECO:0000256" key="1">
    <source>
        <dbReference type="SAM" id="MobiDB-lite"/>
    </source>
</evidence>